<evidence type="ECO:0000313" key="2">
    <source>
        <dbReference type="Proteomes" id="UP000801864"/>
    </source>
</evidence>
<reference evidence="1 2" key="1">
    <citation type="submission" date="2018-06" db="EMBL/GenBank/DDBJ databases">
        <title>Genome analysis of cellulolytic fungus Trichoderma lentiforme CFAM-422.</title>
        <authorList>
            <person name="Steindorff A.S."/>
            <person name="Formighieri E.F."/>
            <person name="Midorikawa G.E.O."/>
            <person name="Tamietti M.S."/>
            <person name="Ramos E.Z."/>
            <person name="Silva A.S."/>
            <person name="Bon E.P.S."/>
            <person name="Mendes T.D."/>
            <person name="Damaso M.C.T."/>
            <person name="Favaro L.C.L."/>
        </authorList>
    </citation>
    <scope>NUCLEOTIDE SEQUENCE [LARGE SCALE GENOMIC DNA]</scope>
    <source>
        <strain evidence="1 2">CFAM-422</strain>
    </source>
</reference>
<organism evidence="1 2">
    <name type="scientific">Trichoderma lentiforme</name>
    <dbReference type="NCBI Taxonomy" id="1567552"/>
    <lineage>
        <taxon>Eukaryota</taxon>
        <taxon>Fungi</taxon>
        <taxon>Dikarya</taxon>
        <taxon>Ascomycota</taxon>
        <taxon>Pezizomycotina</taxon>
        <taxon>Sordariomycetes</taxon>
        <taxon>Hypocreomycetidae</taxon>
        <taxon>Hypocreales</taxon>
        <taxon>Hypocreaceae</taxon>
        <taxon>Trichoderma</taxon>
    </lineage>
</organism>
<dbReference type="EMBL" id="QLNT01000014">
    <property type="protein sequence ID" value="KAF3068171.1"/>
    <property type="molecule type" value="Genomic_DNA"/>
</dbReference>
<evidence type="ECO:0000313" key="1">
    <source>
        <dbReference type="EMBL" id="KAF3068171.1"/>
    </source>
</evidence>
<sequence length="63" mass="6790">CNQSRKTLAGPPTCQAPNYLGCSELYRHRAAFVSFCTAPNHDAKWGVGACANKPHPVVEPHAI</sequence>
<accession>A0A9P4XC34</accession>
<keyword evidence="2" id="KW-1185">Reference proteome</keyword>
<dbReference type="AlphaFoldDB" id="A0A9P4XC34"/>
<feature type="non-terminal residue" evidence="1">
    <location>
        <position position="1"/>
    </location>
</feature>
<comment type="caution">
    <text evidence="1">The sequence shown here is derived from an EMBL/GenBank/DDBJ whole genome shotgun (WGS) entry which is preliminary data.</text>
</comment>
<name>A0A9P4XC34_9HYPO</name>
<proteinExistence type="predicted"/>
<gene>
    <name evidence="1" type="ORF">CFAM422_008269</name>
</gene>
<protein>
    <submittedName>
        <fullName evidence="1">Uncharacterized protein</fullName>
    </submittedName>
</protein>
<dbReference type="Proteomes" id="UP000801864">
    <property type="component" value="Unassembled WGS sequence"/>
</dbReference>